<name>A0ABU3GVV8_9SPHI</name>
<keyword evidence="1" id="KW-0472">Membrane</keyword>
<evidence type="ECO:0000313" key="3">
    <source>
        <dbReference type="Proteomes" id="UP001258315"/>
    </source>
</evidence>
<evidence type="ECO:0000256" key="1">
    <source>
        <dbReference type="SAM" id="Phobius"/>
    </source>
</evidence>
<dbReference type="RefSeq" id="WP_311951006.1">
    <property type="nucleotide sequence ID" value="NZ_JAVLVU010000001.1"/>
</dbReference>
<feature type="transmembrane region" description="Helical" evidence="1">
    <location>
        <begin position="6"/>
        <end position="25"/>
    </location>
</feature>
<comment type="caution">
    <text evidence="2">The sequence shown here is derived from an EMBL/GenBank/DDBJ whole genome shotgun (WGS) entry which is preliminary data.</text>
</comment>
<gene>
    <name evidence="2" type="ORF">QE417_002808</name>
</gene>
<dbReference type="Proteomes" id="UP001258315">
    <property type="component" value="Unassembled WGS sequence"/>
</dbReference>
<accession>A0ABU3GVV8</accession>
<evidence type="ECO:0000313" key="2">
    <source>
        <dbReference type="EMBL" id="MDT3403736.1"/>
    </source>
</evidence>
<keyword evidence="1" id="KW-0812">Transmembrane</keyword>
<keyword evidence="3" id="KW-1185">Reference proteome</keyword>
<dbReference type="EMBL" id="JAVLVU010000001">
    <property type="protein sequence ID" value="MDT3403736.1"/>
    <property type="molecule type" value="Genomic_DNA"/>
</dbReference>
<sequence>MKNDYFYQAYLEIVLVSTNTILGFINISHISYEKFEIIFSNQINNERFLFDDSMSYFIGEDLYKEHKEFLDEAIPFKFNFDLFSYSVSLTGDSMENYVKDYYTELPQPFEK</sequence>
<proteinExistence type="predicted"/>
<protein>
    <submittedName>
        <fullName evidence="2">Uncharacterized protein</fullName>
    </submittedName>
</protein>
<reference evidence="3" key="1">
    <citation type="submission" date="2023-07" db="EMBL/GenBank/DDBJ databases">
        <title>Functional and genomic diversity of the sorghum phyllosphere microbiome.</title>
        <authorList>
            <person name="Shade A."/>
        </authorList>
    </citation>
    <scope>NUCLEOTIDE SEQUENCE [LARGE SCALE GENOMIC DNA]</scope>
    <source>
        <strain evidence="3">SORGH_AS_0422</strain>
    </source>
</reference>
<organism evidence="2 3">
    <name type="scientific">Mucilaginibacter terrae</name>
    <dbReference type="NCBI Taxonomy" id="1955052"/>
    <lineage>
        <taxon>Bacteria</taxon>
        <taxon>Pseudomonadati</taxon>
        <taxon>Bacteroidota</taxon>
        <taxon>Sphingobacteriia</taxon>
        <taxon>Sphingobacteriales</taxon>
        <taxon>Sphingobacteriaceae</taxon>
        <taxon>Mucilaginibacter</taxon>
    </lineage>
</organism>
<keyword evidence="1" id="KW-1133">Transmembrane helix</keyword>